<dbReference type="GO" id="GO:0000774">
    <property type="term" value="F:adenyl-nucleotide exchange factor activity"/>
    <property type="evidence" value="ECO:0007669"/>
    <property type="project" value="TreeGrafter"/>
</dbReference>
<dbReference type="Pfam" id="PF02179">
    <property type="entry name" value="BAG"/>
    <property type="match status" value="1"/>
</dbReference>
<dbReference type="Pfam" id="PF00240">
    <property type="entry name" value="ubiquitin"/>
    <property type="match status" value="1"/>
</dbReference>
<dbReference type="SUPFAM" id="SSF54236">
    <property type="entry name" value="Ubiquitin-like"/>
    <property type="match status" value="1"/>
</dbReference>
<dbReference type="GO" id="GO:0005737">
    <property type="term" value="C:cytoplasm"/>
    <property type="evidence" value="ECO:0007669"/>
    <property type="project" value="TreeGrafter"/>
</dbReference>
<dbReference type="InterPro" id="IPR000626">
    <property type="entry name" value="Ubiquitin-like_dom"/>
</dbReference>
<feature type="region of interest" description="Disordered" evidence="2">
    <location>
        <begin position="66"/>
        <end position="105"/>
    </location>
</feature>
<feature type="compositionally biased region" description="Basic and acidic residues" evidence="2">
    <location>
        <begin position="67"/>
        <end position="90"/>
    </location>
</feature>
<name>A0A484MLG2_9ASTE</name>
<dbReference type="SMART" id="SM00264">
    <property type="entry name" value="BAG"/>
    <property type="match status" value="1"/>
</dbReference>
<dbReference type="Proteomes" id="UP000595140">
    <property type="component" value="Unassembled WGS sequence"/>
</dbReference>
<dbReference type="InterPro" id="IPR003103">
    <property type="entry name" value="BAG_domain"/>
</dbReference>
<dbReference type="Gene3D" id="3.10.20.90">
    <property type="entry name" value="Phosphatidylinositol 3-kinase Catalytic Subunit, Chain A, domain 1"/>
    <property type="match status" value="1"/>
</dbReference>
<keyword evidence="6" id="KW-1185">Reference proteome</keyword>
<feature type="domain" description="Ubiquitin-like" evidence="3">
    <location>
        <begin position="16"/>
        <end position="63"/>
    </location>
</feature>
<feature type="region of interest" description="Disordered" evidence="2">
    <location>
        <begin position="195"/>
        <end position="260"/>
    </location>
</feature>
<dbReference type="Gene3D" id="1.20.58.120">
    <property type="entry name" value="BAG domain"/>
    <property type="match status" value="1"/>
</dbReference>
<evidence type="ECO:0000256" key="2">
    <source>
        <dbReference type="SAM" id="MobiDB-lite"/>
    </source>
</evidence>
<evidence type="ECO:0000313" key="5">
    <source>
        <dbReference type="EMBL" id="VFQ89319.1"/>
    </source>
</evidence>
<dbReference type="PROSITE" id="PS50053">
    <property type="entry name" value="UBIQUITIN_2"/>
    <property type="match status" value="1"/>
</dbReference>
<proteinExistence type="predicted"/>
<dbReference type="EMBL" id="OOIL02003813">
    <property type="protein sequence ID" value="VFQ89319.1"/>
    <property type="molecule type" value="Genomic_DNA"/>
</dbReference>
<dbReference type="PROSITE" id="PS51035">
    <property type="entry name" value="BAG"/>
    <property type="match status" value="1"/>
</dbReference>
<dbReference type="GO" id="GO:0050821">
    <property type="term" value="P:protein stabilization"/>
    <property type="evidence" value="ECO:0007669"/>
    <property type="project" value="TreeGrafter"/>
</dbReference>
<organism evidence="5 6">
    <name type="scientific">Cuscuta campestris</name>
    <dbReference type="NCBI Taxonomy" id="132261"/>
    <lineage>
        <taxon>Eukaryota</taxon>
        <taxon>Viridiplantae</taxon>
        <taxon>Streptophyta</taxon>
        <taxon>Embryophyta</taxon>
        <taxon>Tracheophyta</taxon>
        <taxon>Spermatophyta</taxon>
        <taxon>Magnoliopsida</taxon>
        <taxon>eudicotyledons</taxon>
        <taxon>Gunneridae</taxon>
        <taxon>Pentapetalae</taxon>
        <taxon>asterids</taxon>
        <taxon>lamiids</taxon>
        <taxon>Solanales</taxon>
        <taxon>Convolvulaceae</taxon>
        <taxon>Cuscuteae</taxon>
        <taxon>Cuscuta</taxon>
        <taxon>Cuscuta subgen. Grammica</taxon>
        <taxon>Cuscuta sect. Cleistogrammica</taxon>
    </lineage>
</organism>
<evidence type="ECO:0000259" key="4">
    <source>
        <dbReference type="PROSITE" id="PS51035"/>
    </source>
</evidence>
<dbReference type="InterPro" id="IPR029071">
    <property type="entry name" value="Ubiquitin-like_domsf"/>
</dbReference>
<evidence type="ECO:0000313" key="6">
    <source>
        <dbReference type="Proteomes" id="UP000595140"/>
    </source>
</evidence>
<feature type="domain" description="BAG" evidence="4">
    <location>
        <begin position="124"/>
        <end position="196"/>
    </location>
</feature>
<accession>A0A484MLG2</accession>
<keyword evidence="1" id="KW-0143">Chaperone</keyword>
<dbReference type="PANTHER" id="PTHR12329:SF49">
    <property type="entry name" value="BAG FAMILY MOLECULAR CHAPERONE REGULATOR 4-LIKE ISOFORM X1"/>
    <property type="match status" value="1"/>
</dbReference>
<evidence type="ECO:0000259" key="3">
    <source>
        <dbReference type="PROSITE" id="PS50053"/>
    </source>
</evidence>
<reference evidence="5 6" key="1">
    <citation type="submission" date="2018-04" db="EMBL/GenBank/DDBJ databases">
        <authorList>
            <person name="Vogel A."/>
        </authorList>
    </citation>
    <scope>NUCLEOTIDE SEQUENCE [LARGE SCALE GENOMIC DNA]</scope>
</reference>
<dbReference type="GO" id="GO:0051087">
    <property type="term" value="F:protein-folding chaperone binding"/>
    <property type="evidence" value="ECO:0007669"/>
    <property type="project" value="InterPro"/>
</dbReference>
<dbReference type="SUPFAM" id="SSF63491">
    <property type="entry name" value="BAG domain"/>
    <property type="match status" value="1"/>
</dbReference>
<dbReference type="InterPro" id="IPR039773">
    <property type="entry name" value="BAG_chaperone_regulator"/>
</dbReference>
<evidence type="ECO:0008006" key="7">
    <source>
        <dbReference type="Google" id="ProtNLM"/>
    </source>
</evidence>
<dbReference type="PANTHER" id="PTHR12329">
    <property type="entry name" value="BCL2-ASSOCIATED ATHANOGENE"/>
    <property type="match status" value="1"/>
</dbReference>
<protein>
    <recommendedName>
        <fullName evidence="7">Ubiquitin-like domain-containing protein</fullName>
    </recommendedName>
</protein>
<feature type="compositionally biased region" description="Polar residues" evidence="2">
    <location>
        <begin position="215"/>
        <end position="227"/>
    </location>
</feature>
<dbReference type="AlphaFoldDB" id="A0A484MLG2"/>
<evidence type="ECO:0000256" key="1">
    <source>
        <dbReference type="ARBA" id="ARBA00023186"/>
    </source>
</evidence>
<gene>
    <name evidence="5" type="ORF">CCAM_LOCUS31095</name>
</gene>
<dbReference type="InterPro" id="IPR036533">
    <property type="entry name" value="BAG_dom_sf"/>
</dbReference>
<sequence length="260" mass="28628">MRLRNQGSESEIRARTSQVKYIISQVIGVDPKVQKLLFRGKEKEDEEYLSMAGIKENSKVILMEETSIEKNSEEAEEKSETSRGVEAVERESEEDSETSRAGEAFEKLNEEVDVKSEASRGCEAVGVVRAEVDKLSDQVDALQVVINGGTKVDEKDIVYLTEMLMRQLLKLDGIDAEGEGKVRRVQRLVDNMDALKGKNLSPSPGDSNPPHLGDNASTVSVKTQWETFDSGVGSLSPPPPPSSPPHPSSTVATHNREEFE</sequence>
<dbReference type="OrthoDB" id="417450at2759"/>
<feature type="compositionally biased region" description="Pro residues" evidence="2">
    <location>
        <begin position="236"/>
        <end position="247"/>
    </location>
</feature>